<sequence>MIRELFVAFVAVFLNLPLCAQEDVTRVIHGSNDIEACSAVVENCVADSMEAVVTPSGLHLPEIDSYGRVLPSGLWSMSYPGWGLWELHPGLNVSLGAAVTVAFGKHSYGGTGFCQNISAMYAVPLTPKLSFALGGSFDNIKWADASHRNAGITAVLGYKFDEHWEGYLYAQKSVSGSRRMPYDLYYMGDISDRIGASVKYNFNPTFSIQVSIESRKVPVACPVSYPAFPSSGFME</sequence>
<proteinExistence type="predicted"/>
<gene>
    <name evidence="1" type="ORF">HPS56_08455</name>
</gene>
<dbReference type="RefSeq" id="WP_172275706.1">
    <property type="nucleotide sequence ID" value="NZ_CASGMU010000006.1"/>
</dbReference>
<protein>
    <recommendedName>
        <fullName evidence="3">Porin family protein</fullName>
    </recommendedName>
</protein>
<dbReference type="EMBL" id="JABKKF010000007">
    <property type="protein sequence ID" value="NPD92372.1"/>
    <property type="molecule type" value="Genomic_DNA"/>
</dbReference>
<keyword evidence="2" id="KW-1185">Reference proteome</keyword>
<evidence type="ECO:0008006" key="3">
    <source>
        <dbReference type="Google" id="ProtNLM"/>
    </source>
</evidence>
<reference evidence="1 2" key="1">
    <citation type="submission" date="2020-05" db="EMBL/GenBank/DDBJ databases">
        <title>Distinct polysaccharide utilization as determinants for interspecies competition between intestinal Prevotella spp.</title>
        <authorList>
            <person name="Galvez E.J.C."/>
            <person name="Iljazovic A."/>
            <person name="Strowig T."/>
        </authorList>
    </citation>
    <scope>NUCLEOTIDE SEQUENCE [LARGE SCALE GENOMIC DNA]</scope>
    <source>
        <strain evidence="1 2">PMUR</strain>
    </source>
</reference>
<dbReference type="Proteomes" id="UP000714420">
    <property type="component" value="Unassembled WGS sequence"/>
</dbReference>
<evidence type="ECO:0000313" key="2">
    <source>
        <dbReference type="Proteomes" id="UP000714420"/>
    </source>
</evidence>
<accession>A0ABX2AP95</accession>
<organism evidence="1 2">
    <name type="scientific">Xylanibacter muris</name>
    <dbReference type="NCBI Taxonomy" id="2736290"/>
    <lineage>
        <taxon>Bacteria</taxon>
        <taxon>Pseudomonadati</taxon>
        <taxon>Bacteroidota</taxon>
        <taxon>Bacteroidia</taxon>
        <taxon>Bacteroidales</taxon>
        <taxon>Prevotellaceae</taxon>
        <taxon>Xylanibacter</taxon>
    </lineage>
</organism>
<evidence type="ECO:0000313" key="1">
    <source>
        <dbReference type="EMBL" id="NPD92372.1"/>
    </source>
</evidence>
<comment type="caution">
    <text evidence="1">The sequence shown here is derived from an EMBL/GenBank/DDBJ whole genome shotgun (WGS) entry which is preliminary data.</text>
</comment>
<dbReference type="SUPFAM" id="SSF56935">
    <property type="entry name" value="Porins"/>
    <property type="match status" value="1"/>
</dbReference>
<name>A0ABX2AP95_9BACT</name>